<sequence length="431" mass="47835">MSTSIPGLPLHDSQLPPSATPEVRAAVAQVGKRLRENESEIVRYLTSLMTRDIDQLDVDPALVEMLEASVHGNVSTILHVLSNDIPVEHLQPTTAAVEYALRLAQRDVPSNSLVRAYHMGQNEMLRIIFGYVDELDLSKHESLVVMRRISDVVSQYIEWITLYVFQAYEDERRRWIGAEGNVLSSRIHEILRTPDVDTDSFERESGYSLDQHHVAVIMWSADEGSRDLAVLDRAARMMATRLFAEGPPLITAIDRSTAWIWLPLGRSDRVVETSDVAQRVTLPAGVRVALGLNASGIAGFRRSHEQALAAWGLATMPGSLVADVVGFGDRGVAVVSRLARDLEFTRAWVHEVLGSLAEDSPNAAALRETVSVYFATGESHLHTAEKLNLHRNTVKYRVDKAMRDTRTTDRLDLALALTVCEFLGTEVLAQD</sequence>
<evidence type="ECO:0000256" key="1">
    <source>
        <dbReference type="ARBA" id="ARBA00006754"/>
    </source>
</evidence>
<dbReference type="EMBL" id="LDTZ01000017">
    <property type="protein sequence ID" value="KNA90979.1"/>
    <property type="molecule type" value="Genomic_DNA"/>
</dbReference>
<dbReference type="Pfam" id="PF14361">
    <property type="entry name" value="RsbRD_N"/>
    <property type="match status" value="1"/>
</dbReference>
<organism evidence="6 7">
    <name type="scientific">Gordonia jacobaea</name>
    <dbReference type="NCBI Taxonomy" id="122202"/>
    <lineage>
        <taxon>Bacteria</taxon>
        <taxon>Bacillati</taxon>
        <taxon>Actinomycetota</taxon>
        <taxon>Actinomycetes</taxon>
        <taxon>Mycobacteriales</taxon>
        <taxon>Gordoniaceae</taxon>
        <taxon>Gordonia</taxon>
    </lineage>
</organism>
<accession>A0ABR5IB94</accession>
<protein>
    <submittedName>
        <fullName evidence="6">PucR family transcriptional regulator</fullName>
    </submittedName>
</protein>
<dbReference type="PANTHER" id="PTHR33744">
    <property type="entry name" value="CARBOHYDRATE DIACID REGULATOR"/>
    <property type="match status" value="1"/>
</dbReference>
<feature type="domain" description="CdaR GGDEF-like" evidence="5">
    <location>
        <begin position="197"/>
        <end position="311"/>
    </location>
</feature>
<dbReference type="Pfam" id="PF13556">
    <property type="entry name" value="HTH_30"/>
    <property type="match status" value="1"/>
</dbReference>
<dbReference type="RefSeq" id="WP_049699154.1">
    <property type="nucleotide sequence ID" value="NZ_JAQDQF010000004.1"/>
</dbReference>
<evidence type="ECO:0000259" key="3">
    <source>
        <dbReference type="Pfam" id="PF13556"/>
    </source>
</evidence>
<comment type="caution">
    <text evidence="6">The sequence shown here is derived from an EMBL/GenBank/DDBJ whole genome shotgun (WGS) entry which is preliminary data.</text>
</comment>
<dbReference type="PANTHER" id="PTHR33744:SF1">
    <property type="entry name" value="DNA-BINDING TRANSCRIPTIONAL ACTIVATOR ADER"/>
    <property type="match status" value="1"/>
</dbReference>
<evidence type="ECO:0000313" key="6">
    <source>
        <dbReference type="EMBL" id="KNA90979.1"/>
    </source>
</evidence>
<comment type="similarity">
    <text evidence="1">Belongs to the CdaR family.</text>
</comment>
<dbReference type="InterPro" id="IPR025736">
    <property type="entry name" value="PucR_C-HTH_dom"/>
</dbReference>
<feature type="region of interest" description="Disordered" evidence="2">
    <location>
        <begin position="1"/>
        <end position="21"/>
    </location>
</feature>
<name>A0ABR5IB94_9ACTN</name>
<feature type="domain" description="RsbT co-antagonist protein RsbRD N-terminal" evidence="4">
    <location>
        <begin position="41"/>
        <end position="180"/>
    </location>
</feature>
<keyword evidence="7" id="KW-1185">Reference proteome</keyword>
<dbReference type="Proteomes" id="UP000037247">
    <property type="component" value="Unassembled WGS sequence"/>
</dbReference>
<evidence type="ECO:0000256" key="2">
    <source>
        <dbReference type="SAM" id="MobiDB-lite"/>
    </source>
</evidence>
<dbReference type="Gene3D" id="1.10.10.2840">
    <property type="entry name" value="PucR C-terminal helix-turn-helix domain"/>
    <property type="match status" value="1"/>
</dbReference>
<dbReference type="InterPro" id="IPR051448">
    <property type="entry name" value="CdaR-like_regulators"/>
</dbReference>
<dbReference type="InterPro" id="IPR041522">
    <property type="entry name" value="CdaR_GGDEF"/>
</dbReference>
<dbReference type="InterPro" id="IPR042070">
    <property type="entry name" value="PucR_C-HTH_sf"/>
</dbReference>
<evidence type="ECO:0000259" key="5">
    <source>
        <dbReference type="Pfam" id="PF17853"/>
    </source>
</evidence>
<feature type="domain" description="PucR C-terminal helix-turn-helix" evidence="3">
    <location>
        <begin position="366"/>
        <end position="417"/>
    </location>
</feature>
<evidence type="ECO:0000259" key="4">
    <source>
        <dbReference type="Pfam" id="PF14361"/>
    </source>
</evidence>
<evidence type="ECO:0000313" key="7">
    <source>
        <dbReference type="Proteomes" id="UP000037247"/>
    </source>
</evidence>
<proteinExistence type="inferred from homology"/>
<reference evidence="6 7" key="1">
    <citation type="submission" date="2015-05" db="EMBL/GenBank/DDBJ databases">
        <title>Draft genome sequence of the bacterium Gordonia jacobaea a new member of the Gordonia genus.</title>
        <authorList>
            <person name="Jimenez-Galisteo G."/>
            <person name="Dominguez A."/>
            <person name="Munoz E."/>
            <person name="Vinas M."/>
        </authorList>
    </citation>
    <scope>NUCLEOTIDE SEQUENCE [LARGE SCALE GENOMIC DNA]</scope>
    <source>
        <strain evidence="7">mv1</strain>
    </source>
</reference>
<dbReference type="InterPro" id="IPR025751">
    <property type="entry name" value="RsbRD_N_dom"/>
</dbReference>
<dbReference type="Pfam" id="PF17853">
    <property type="entry name" value="GGDEF_2"/>
    <property type="match status" value="1"/>
</dbReference>
<gene>
    <name evidence="6" type="ORF">ABW18_11685</name>
</gene>